<organism evidence="1 2">
    <name type="scientific">Tribolium castaneum</name>
    <name type="common">Red flour beetle</name>
    <dbReference type="NCBI Taxonomy" id="7070"/>
    <lineage>
        <taxon>Eukaryota</taxon>
        <taxon>Metazoa</taxon>
        <taxon>Ecdysozoa</taxon>
        <taxon>Arthropoda</taxon>
        <taxon>Hexapoda</taxon>
        <taxon>Insecta</taxon>
        <taxon>Pterygota</taxon>
        <taxon>Neoptera</taxon>
        <taxon>Endopterygota</taxon>
        <taxon>Coleoptera</taxon>
        <taxon>Polyphaga</taxon>
        <taxon>Cucujiformia</taxon>
        <taxon>Tenebrionidae</taxon>
        <taxon>Tenebrionidae incertae sedis</taxon>
        <taxon>Tribolium</taxon>
    </lineage>
</organism>
<reference evidence="1 2" key="2">
    <citation type="journal article" date="2010" name="Nucleic Acids Res.">
        <title>BeetleBase in 2010: revisions to provide comprehensive genomic information for Tribolium castaneum.</title>
        <authorList>
            <person name="Kim H.S."/>
            <person name="Murphy T."/>
            <person name="Xia J."/>
            <person name="Caragea D."/>
            <person name="Park Y."/>
            <person name="Beeman R.W."/>
            <person name="Lorenzen M.D."/>
            <person name="Butcher S."/>
            <person name="Manak J.R."/>
            <person name="Brown S.J."/>
        </authorList>
    </citation>
    <scope>GENOME REANNOTATION</scope>
    <source>
        <strain evidence="1 2">Georgia GA2</strain>
    </source>
</reference>
<gene>
    <name evidence="1" type="primary">AUGUSTUS-3.0.2_33915</name>
    <name evidence="1" type="ORF">TcasGA2_TC033915</name>
</gene>
<dbReference type="AlphaFoldDB" id="A0A139WDI6"/>
<dbReference type="EMBL" id="KQ971357">
    <property type="protein sequence ID" value="KYB26010.1"/>
    <property type="molecule type" value="Genomic_DNA"/>
</dbReference>
<sequence>MWVLTIRGHRKIYWRTTPSVLPMMVEEEKVQEKLAA</sequence>
<keyword evidence="2" id="KW-1185">Reference proteome</keyword>
<dbReference type="Proteomes" id="UP000007266">
    <property type="component" value="Linkage group 8"/>
</dbReference>
<name>A0A139WDI6_TRICA</name>
<protein>
    <submittedName>
        <fullName evidence="1">Uncharacterized protein</fullName>
    </submittedName>
</protein>
<proteinExistence type="predicted"/>
<accession>A0A139WDI6</accession>
<dbReference type="InParanoid" id="A0A139WDI6"/>
<evidence type="ECO:0000313" key="2">
    <source>
        <dbReference type="Proteomes" id="UP000007266"/>
    </source>
</evidence>
<reference evidence="1 2" key="1">
    <citation type="journal article" date="2008" name="Nature">
        <title>The genome of the model beetle and pest Tribolium castaneum.</title>
        <authorList>
            <consortium name="Tribolium Genome Sequencing Consortium"/>
            <person name="Richards S."/>
            <person name="Gibbs R.A."/>
            <person name="Weinstock G.M."/>
            <person name="Brown S.J."/>
            <person name="Denell R."/>
            <person name="Beeman R.W."/>
            <person name="Gibbs R."/>
            <person name="Beeman R.W."/>
            <person name="Brown S.J."/>
            <person name="Bucher G."/>
            <person name="Friedrich M."/>
            <person name="Grimmelikhuijzen C.J."/>
            <person name="Klingler M."/>
            <person name="Lorenzen M."/>
            <person name="Richards S."/>
            <person name="Roth S."/>
            <person name="Schroder R."/>
            <person name="Tautz D."/>
            <person name="Zdobnov E.M."/>
            <person name="Muzny D."/>
            <person name="Gibbs R.A."/>
            <person name="Weinstock G.M."/>
            <person name="Attaway T."/>
            <person name="Bell S."/>
            <person name="Buhay C.J."/>
            <person name="Chandrabose M.N."/>
            <person name="Chavez D."/>
            <person name="Clerk-Blankenburg K.P."/>
            <person name="Cree A."/>
            <person name="Dao M."/>
            <person name="Davis C."/>
            <person name="Chacko J."/>
            <person name="Dinh H."/>
            <person name="Dugan-Rocha S."/>
            <person name="Fowler G."/>
            <person name="Garner T.T."/>
            <person name="Garnes J."/>
            <person name="Gnirke A."/>
            <person name="Hawes A."/>
            <person name="Hernandez J."/>
            <person name="Hines S."/>
            <person name="Holder M."/>
            <person name="Hume J."/>
            <person name="Jhangiani S.N."/>
            <person name="Joshi V."/>
            <person name="Khan Z.M."/>
            <person name="Jackson L."/>
            <person name="Kovar C."/>
            <person name="Kowis A."/>
            <person name="Lee S."/>
            <person name="Lewis L.R."/>
            <person name="Margolis J."/>
            <person name="Morgan M."/>
            <person name="Nazareth L.V."/>
            <person name="Nguyen N."/>
            <person name="Okwuonu G."/>
            <person name="Parker D."/>
            <person name="Richards S."/>
            <person name="Ruiz S.J."/>
            <person name="Santibanez J."/>
            <person name="Savard J."/>
            <person name="Scherer S.E."/>
            <person name="Schneider B."/>
            <person name="Sodergren E."/>
            <person name="Tautz D."/>
            <person name="Vattahil S."/>
            <person name="Villasana D."/>
            <person name="White C.S."/>
            <person name="Wright R."/>
            <person name="Park Y."/>
            <person name="Beeman R.W."/>
            <person name="Lord J."/>
            <person name="Oppert B."/>
            <person name="Lorenzen M."/>
            <person name="Brown S."/>
            <person name="Wang L."/>
            <person name="Savard J."/>
            <person name="Tautz D."/>
            <person name="Richards S."/>
            <person name="Weinstock G."/>
            <person name="Gibbs R.A."/>
            <person name="Liu Y."/>
            <person name="Worley K."/>
            <person name="Weinstock G."/>
            <person name="Elsik C.G."/>
            <person name="Reese J.T."/>
            <person name="Elhaik E."/>
            <person name="Landan G."/>
            <person name="Graur D."/>
            <person name="Arensburger P."/>
            <person name="Atkinson P."/>
            <person name="Beeman R.W."/>
            <person name="Beidler J."/>
            <person name="Brown S.J."/>
            <person name="Demuth J.P."/>
            <person name="Drury D.W."/>
            <person name="Du Y.Z."/>
            <person name="Fujiwara H."/>
            <person name="Lorenzen M."/>
            <person name="Maselli V."/>
            <person name="Osanai M."/>
            <person name="Park Y."/>
            <person name="Robertson H.M."/>
            <person name="Tu Z."/>
            <person name="Wang J.J."/>
            <person name="Wang S."/>
            <person name="Richards S."/>
            <person name="Song H."/>
            <person name="Zhang L."/>
            <person name="Sodergren E."/>
            <person name="Werner D."/>
            <person name="Stanke M."/>
            <person name="Morgenstern B."/>
            <person name="Solovyev V."/>
            <person name="Kosarev P."/>
            <person name="Brown G."/>
            <person name="Chen H.C."/>
            <person name="Ermolaeva O."/>
            <person name="Hlavina W."/>
            <person name="Kapustin Y."/>
            <person name="Kiryutin B."/>
            <person name="Kitts P."/>
            <person name="Maglott D."/>
            <person name="Pruitt K."/>
            <person name="Sapojnikov V."/>
            <person name="Souvorov A."/>
            <person name="Mackey A.J."/>
            <person name="Waterhouse R.M."/>
            <person name="Wyder S."/>
            <person name="Zdobnov E.M."/>
            <person name="Zdobnov E.M."/>
            <person name="Wyder S."/>
            <person name="Kriventseva E.V."/>
            <person name="Kadowaki T."/>
            <person name="Bork P."/>
            <person name="Aranda M."/>
            <person name="Bao R."/>
            <person name="Beermann A."/>
            <person name="Berns N."/>
            <person name="Bolognesi R."/>
            <person name="Bonneton F."/>
            <person name="Bopp D."/>
            <person name="Brown S.J."/>
            <person name="Bucher G."/>
            <person name="Butts T."/>
            <person name="Chaumot A."/>
            <person name="Denell R.E."/>
            <person name="Ferrier D.E."/>
            <person name="Friedrich M."/>
            <person name="Gordon C.M."/>
            <person name="Jindra M."/>
            <person name="Klingler M."/>
            <person name="Lan Q."/>
            <person name="Lattorff H.M."/>
            <person name="Laudet V."/>
            <person name="von Levetsow C."/>
            <person name="Liu Z."/>
            <person name="Lutz R."/>
            <person name="Lynch J.A."/>
            <person name="da Fonseca R.N."/>
            <person name="Posnien N."/>
            <person name="Reuter R."/>
            <person name="Roth S."/>
            <person name="Savard J."/>
            <person name="Schinko J.B."/>
            <person name="Schmitt C."/>
            <person name="Schoppmeier M."/>
            <person name="Schroder R."/>
            <person name="Shippy T.D."/>
            <person name="Simonnet F."/>
            <person name="Marques-Souza H."/>
            <person name="Tautz D."/>
            <person name="Tomoyasu Y."/>
            <person name="Trauner J."/>
            <person name="Van der Zee M."/>
            <person name="Vervoort M."/>
            <person name="Wittkopp N."/>
            <person name="Wimmer E.A."/>
            <person name="Yang X."/>
            <person name="Jones A.K."/>
            <person name="Sattelle D.B."/>
            <person name="Ebert P.R."/>
            <person name="Nelson D."/>
            <person name="Scott J.G."/>
            <person name="Beeman R.W."/>
            <person name="Muthukrishnan S."/>
            <person name="Kramer K.J."/>
            <person name="Arakane Y."/>
            <person name="Beeman R.W."/>
            <person name="Zhu Q."/>
            <person name="Hogenkamp D."/>
            <person name="Dixit R."/>
            <person name="Oppert B."/>
            <person name="Jiang H."/>
            <person name="Zou Z."/>
            <person name="Marshall J."/>
            <person name="Elpidina E."/>
            <person name="Vinokurov K."/>
            <person name="Oppert C."/>
            <person name="Zou Z."/>
            <person name="Evans J."/>
            <person name="Lu Z."/>
            <person name="Zhao P."/>
            <person name="Sumathipala N."/>
            <person name="Altincicek B."/>
            <person name="Vilcinskas A."/>
            <person name="Williams M."/>
            <person name="Hultmark D."/>
            <person name="Hetru C."/>
            <person name="Jiang H."/>
            <person name="Grimmelikhuijzen C.J."/>
            <person name="Hauser F."/>
            <person name="Cazzamali G."/>
            <person name="Williamson M."/>
            <person name="Park Y."/>
            <person name="Li B."/>
            <person name="Tanaka Y."/>
            <person name="Predel R."/>
            <person name="Neupert S."/>
            <person name="Schachtner J."/>
            <person name="Verleyen P."/>
            <person name="Raible F."/>
            <person name="Bork P."/>
            <person name="Friedrich M."/>
            <person name="Walden K.K."/>
            <person name="Robertson H.M."/>
            <person name="Angeli S."/>
            <person name="Foret S."/>
            <person name="Bucher G."/>
            <person name="Schuetz S."/>
            <person name="Maleszka R."/>
            <person name="Wimmer E.A."/>
            <person name="Beeman R.W."/>
            <person name="Lorenzen M."/>
            <person name="Tomoyasu Y."/>
            <person name="Miller S.C."/>
            <person name="Grossmann D."/>
            <person name="Bucher G."/>
        </authorList>
    </citation>
    <scope>NUCLEOTIDE SEQUENCE [LARGE SCALE GENOMIC DNA]</scope>
    <source>
        <strain evidence="1 2">Georgia GA2</strain>
    </source>
</reference>
<evidence type="ECO:0000313" key="1">
    <source>
        <dbReference type="EMBL" id="KYB26010.1"/>
    </source>
</evidence>